<feature type="chain" id="PRO_5025331908" evidence="2">
    <location>
        <begin position="28"/>
        <end position="578"/>
    </location>
</feature>
<feature type="signal peptide" evidence="2">
    <location>
        <begin position="1"/>
        <end position="27"/>
    </location>
</feature>
<keyword evidence="2" id="KW-0732">Signal</keyword>
<evidence type="ECO:0000313" key="3">
    <source>
        <dbReference type="EMBL" id="KAF1963813.1"/>
    </source>
</evidence>
<reference evidence="3" key="1">
    <citation type="journal article" date="2020" name="Stud. Mycol.">
        <title>101 Dothideomycetes genomes: a test case for predicting lifestyles and emergence of pathogens.</title>
        <authorList>
            <person name="Haridas S."/>
            <person name="Albert R."/>
            <person name="Binder M."/>
            <person name="Bloem J."/>
            <person name="Labutti K."/>
            <person name="Salamov A."/>
            <person name="Andreopoulos B."/>
            <person name="Baker S."/>
            <person name="Barry K."/>
            <person name="Bills G."/>
            <person name="Bluhm B."/>
            <person name="Cannon C."/>
            <person name="Castanera R."/>
            <person name="Culley D."/>
            <person name="Daum C."/>
            <person name="Ezra D."/>
            <person name="Gonzalez J."/>
            <person name="Henrissat B."/>
            <person name="Kuo A."/>
            <person name="Liang C."/>
            <person name="Lipzen A."/>
            <person name="Lutzoni F."/>
            <person name="Magnuson J."/>
            <person name="Mondo S."/>
            <person name="Nolan M."/>
            <person name="Ohm R."/>
            <person name="Pangilinan J."/>
            <person name="Park H.-J."/>
            <person name="Ramirez L."/>
            <person name="Alfaro M."/>
            <person name="Sun H."/>
            <person name="Tritt A."/>
            <person name="Yoshinaga Y."/>
            <person name="Zwiers L.-H."/>
            <person name="Turgeon B."/>
            <person name="Goodwin S."/>
            <person name="Spatafora J."/>
            <person name="Crous P."/>
            <person name="Grigoriev I."/>
        </authorList>
    </citation>
    <scope>NUCLEOTIDE SEQUENCE</scope>
    <source>
        <strain evidence="3">CBS 675.92</strain>
    </source>
</reference>
<dbReference type="EMBL" id="ML976977">
    <property type="protein sequence ID" value="KAF1963813.1"/>
    <property type="molecule type" value="Genomic_DNA"/>
</dbReference>
<evidence type="ECO:0000256" key="1">
    <source>
        <dbReference type="SAM" id="Phobius"/>
    </source>
</evidence>
<name>A0A6A5UF33_9PLEO</name>
<dbReference type="OrthoDB" id="5406607at2759"/>
<evidence type="ECO:0000256" key="2">
    <source>
        <dbReference type="SAM" id="SignalP"/>
    </source>
</evidence>
<gene>
    <name evidence="3" type="ORF">CC80DRAFT_460797</name>
</gene>
<accession>A0A6A5UF33</accession>
<dbReference type="AlphaFoldDB" id="A0A6A5UF33"/>
<protein>
    <submittedName>
        <fullName evidence="3">Uncharacterized protein</fullName>
    </submittedName>
</protein>
<keyword evidence="1" id="KW-0812">Transmembrane</keyword>
<feature type="transmembrane region" description="Helical" evidence="1">
    <location>
        <begin position="508"/>
        <end position="525"/>
    </location>
</feature>
<keyword evidence="1" id="KW-0472">Membrane</keyword>
<keyword evidence="1" id="KW-1133">Transmembrane helix</keyword>
<feature type="transmembrane region" description="Helical" evidence="1">
    <location>
        <begin position="469"/>
        <end position="488"/>
    </location>
</feature>
<feature type="transmembrane region" description="Helical" evidence="1">
    <location>
        <begin position="546"/>
        <end position="568"/>
    </location>
</feature>
<feature type="transmembrane region" description="Helical" evidence="1">
    <location>
        <begin position="279"/>
        <end position="300"/>
    </location>
</feature>
<evidence type="ECO:0000313" key="4">
    <source>
        <dbReference type="Proteomes" id="UP000800035"/>
    </source>
</evidence>
<sequence>MASNASNAFNMPQCLFALLVLIRPTTALPLQNITLPFPVGTSNHQTPGLLCVPTKWTDVIMFYLLNYVAHAATVLTRPGERSVDYLVSVIGSVLYPTMGMYRGVEAILSGAVFVKNDDLRKAARSGALCMVVRGNDWRPVDGDQVRNSIYRRAKEEDRKEIVSNASGEIVVKGFTEKIEVASQNAAVHIITYVPPWLKSKFGLPAFVHRQIVHGRHDLPKGYQFAKVPSNTQFTASTHPSSTIEVSATYNVVKAVMALVQAFYATSTIFMARGDQIEQFGFAAFGLTVAPYAVMSMINLIGNLCRPDYPSLYMVENGVMDEARRRGGVFEGAVGRVQEQASAVCARITSDGEDVGQLHFSANDEDTITANMSPRHPESPGDVDKPLHTHAVKPLPEKLDYSGTQDDALILIPCCDPVDQIPTSDAFVPNRHSIVSLSLTKAWILCKRFTWTPIFSAAPQTRMRPLHWQLTKYLGTILVGLAPLFINAALTRFRTGSIPKQESSTWRVYAIQLLVMGVASGIWWVIDQEGKDASPSVEMQIGPSLRVFLYVVGANPAIGGFVVVGQMLAKYGVCTWVGD</sequence>
<organism evidence="3 4">
    <name type="scientific">Byssothecium circinans</name>
    <dbReference type="NCBI Taxonomy" id="147558"/>
    <lineage>
        <taxon>Eukaryota</taxon>
        <taxon>Fungi</taxon>
        <taxon>Dikarya</taxon>
        <taxon>Ascomycota</taxon>
        <taxon>Pezizomycotina</taxon>
        <taxon>Dothideomycetes</taxon>
        <taxon>Pleosporomycetidae</taxon>
        <taxon>Pleosporales</taxon>
        <taxon>Massarineae</taxon>
        <taxon>Massarinaceae</taxon>
        <taxon>Byssothecium</taxon>
    </lineage>
</organism>
<keyword evidence="4" id="KW-1185">Reference proteome</keyword>
<dbReference type="Proteomes" id="UP000800035">
    <property type="component" value="Unassembled WGS sequence"/>
</dbReference>
<proteinExistence type="predicted"/>